<keyword evidence="5" id="KW-0067">ATP-binding</keyword>
<comment type="similarity">
    <text evidence="1">Belongs to the carbohydrate kinase PfkB family.</text>
</comment>
<dbReference type="OrthoDB" id="9795789at2"/>
<feature type="domain" description="Carbohydrate kinase PfkB" evidence="6">
    <location>
        <begin position="2"/>
        <end position="303"/>
    </location>
</feature>
<gene>
    <name evidence="7" type="ORF">SUH3_13915</name>
</gene>
<dbReference type="InterPro" id="IPR029056">
    <property type="entry name" value="Ribokinase-like"/>
</dbReference>
<dbReference type="RefSeq" id="WP_037923803.1">
    <property type="nucleotide sequence ID" value="NZ_CP054599.1"/>
</dbReference>
<keyword evidence="3" id="KW-0547">Nucleotide-binding</keyword>
<evidence type="ECO:0000259" key="6">
    <source>
        <dbReference type="Pfam" id="PF00294"/>
    </source>
</evidence>
<dbReference type="PANTHER" id="PTHR43085:SF1">
    <property type="entry name" value="PSEUDOURIDINE KINASE-RELATED"/>
    <property type="match status" value="1"/>
</dbReference>
<dbReference type="InterPro" id="IPR002173">
    <property type="entry name" value="Carboh/pur_kinase_PfkB_CS"/>
</dbReference>
<dbReference type="SUPFAM" id="SSF53613">
    <property type="entry name" value="Ribokinase-like"/>
    <property type="match status" value="1"/>
</dbReference>
<dbReference type="PROSITE" id="PS00584">
    <property type="entry name" value="PFKB_KINASES_2"/>
    <property type="match status" value="1"/>
</dbReference>
<dbReference type="Proteomes" id="UP000027746">
    <property type="component" value="Unassembled WGS sequence"/>
</dbReference>
<dbReference type="InterPro" id="IPR011611">
    <property type="entry name" value="PfkB_dom"/>
</dbReference>
<evidence type="ECO:0000313" key="7">
    <source>
        <dbReference type="EMBL" id="KEJ96452.1"/>
    </source>
</evidence>
<dbReference type="AlphaFoldDB" id="A0A073JFD9"/>
<keyword evidence="4 7" id="KW-0418">Kinase</keyword>
<protein>
    <submittedName>
        <fullName evidence="7">Carbohydrate kinase</fullName>
    </submittedName>
</protein>
<dbReference type="EMBL" id="JAMD01000003">
    <property type="protein sequence ID" value="KEJ96452.1"/>
    <property type="molecule type" value="Genomic_DNA"/>
</dbReference>
<proteinExistence type="inferred from homology"/>
<reference evidence="7 8" key="1">
    <citation type="submission" date="2014-01" db="EMBL/GenBank/DDBJ databases">
        <title>Sulfitobacter sp. H3 (MCCC 1A00686) Genome Sequencing.</title>
        <authorList>
            <person name="Lai Q."/>
            <person name="Hong Z."/>
        </authorList>
    </citation>
    <scope>NUCLEOTIDE SEQUENCE [LARGE SCALE GENOMIC DNA]</scope>
    <source>
        <strain evidence="7 8">H3</strain>
    </source>
</reference>
<accession>A0A073JFD9</accession>
<evidence type="ECO:0000256" key="2">
    <source>
        <dbReference type="ARBA" id="ARBA00022679"/>
    </source>
</evidence>
<keyword evidence="8" id="KW-1185">Reference proteome</keyword>
<dbReference type="GO" id="GO:0005524">
    <property type="term" value="F:ATP binding"/>
    <property type="evidence" value="ECO:0007669"/>
    <property type="project" value="UniProtKB-KW"/>
</dbReference>
<keyword evidence="2" id="KW-0808">Transferase</keyword>
<comment type="caution">
    <text evidence="7">The sequence shown here is derived from an EMBL/GenBank/DDBJ whole genome shotgun (WGS) entry which is preliminary data.</text>
</comment>
<evidence type="ECO:0000313" key="8">
    <source>
        <dbReference type="Proteomes" id="UP000027746"/>
    </source>
</evidence>
<dbReference type="PANTHER" id="PTHR43085">
    <property type="entry name" value="HEXOKINASE FAMILY MEMBER"/>
    <property type="match status" value="1"/>
</dbReference>
<dbReference type="CDD" id="cd01167">
    <property type="entry name" value="bac_FRK"/>
    <property type="match status" value="1"/>
</dbReference>
<dbReference type="Gene3D" id="3.40.1190.20">
    <property type="match status" value="1"/>
</dbReference>
<evidence type="ECO:0000256" key="5">
    <source>
        <dbReference type="ARBA" id="ARBA00022840"/>
    </source>
</evidence>
<dbReference type="GeneID" id="68869235"/>
<dbReference type="InterPro" id="IPR050306">
    <property type="entry name" value="PfkB_Carbo_kinase"/>
</dbReference>
<evidence type="ECO:0000256" key="4">
    <source>
        <dbReference type="ARBA" id="ARBA00022777"/>
    </source>
</evidence>
<organism evidence="7 8">
    <name type="scientific">Pseudosulfitobacter pseudonitzschiae</name>
    <dbReference type="NCBI Taxonomy" id="1402135"/>
    <lineage>
        <taxon>Bacteria</taxon>
        <taxon>Pseudomonadati</taxon>
        <taxon>Pseudomonadota</taxon>
        <taxon>Alphaproteobacteria</taxon>
        <taxon>Rhodobacterales</taxon>
        <taxon>Roseobacteraceae</taxon>
        <taxon>Pseudosulfitobacter</taxon>
    </lineage>
</organism>
<evidence type="ECO:0000256" key="3">
    <source>
        <dbReference type="ARBA" id="ARBA00022741"/>
    </source>
</evidence>
<name>A0A073JFD9_9RHOB</name>
<evidence type="ECO:0000256" key="1">
    <source>
        <dbReference type="ARBA" id="ARBA00010688"/>
    </source>
</evidence>
<dbReference type="GO" id="GO:0016301">
    <property type="term" value="F:kinase activity"/>
    <property type="evidence" value="ECO:0007669"/>
    <property type="project" value="UniProtKB-KW"/>
</dbReference>
<dbReference type="Pfam" id="PF00294">
    <property type="entry name" value="PfkB"/>
    <property type="match status" value="1"/>
</dbReference>
<sequence>MILCCGEALIDMIPAPTLTGAQGFVPHVGGAIFNTAIALGRLGAPTGMLTGLSTDLFGQQLAAELEASQVDTSRIITSSRPTTLAFVQLDGGHATYTFFDERSAGRMLTPRDMPSLNADICALYLGGISLACEPGADAYAALLRHEGPHRPVMIDPNIRPGFIDNVPAFRSRLEEAMTFADIIKVSDEDLHWLAPEPSSLADKARSLLQKGPVAVILTRGADGATGYLRTGAEIHVPAIRAKVVDTVGAGDTFNAGVLAYLHENGHLTTSGVSDVSAETLQHAIAFGAKVAAMTVSRAGANPPWASEIK</sequence>